<dbReference type="InterPro" id="IPR008183">
    <property type="entry name" value="Aldose_1/G6P_1-epimerase"/>
</dbReference>
<dbReference type="CDD" id="cd09022">
    <property type="entry name" value="Aldose_epim_Ec_YihR"/>
    <property type="match status" value="1"/>
</dbReference>
<dbReference type="InterPro" id="IPR011013">
    <property type="entry name" value="Gal_mutarotase_sf_dom"/>
</dbReference>
<dbReference type="InterPro" id="IPR014718">
    <property type="entry name" value="GH-type_carb-bd"/>
</dbReference>
<dbReference type="PANTHER" id="PTHR10091:SF0">
    <property type="entry name" value="GALACTOSE MUTAROTASE"/>
    <property type="match status" value="1"/>
</dbReference>
<dbReference type="InterPro" id="IPR037480">
    <property type="entry name" value="YihR-like"/>
</dbReference>
<dbReference type="Proteomes" id="UP001611075">
    <property type="component" value="Unassembled WGS sequence"/>
</dbReference>
<evidence type="ECO:0000313" key="2">
    <source>
        <dbReference type="Proteomes" id="UP001611075"/>
    </source>
</evidence>
<comment type="caution">
    <text evidence="1">The sequence shown here is derived from an EMBL/GenBank/DDBJ whole genome shotgun (WGS) entry which is preliminary data.</text>
</comment>
<dbReference type="RefSeq" id="WP_396680445.1">
    <property type="nucleotide sequence ID" value="NZ_JBIRPU010000010.1"/>
</dbReference>
<dbReference type="Gene3D" id="2.70.98.10">
    <property type="match status" value="1"/>
</dbReference>
<reference evidence="1 2" key="1">
    <citation type="submission" date="2024-10" db="EMBL/GenBank/DDBJ databases">
        <title>The Natural Products Discovery Center: Release of the First 8490 Sequenced Strains for Exploring Actinobacteria Biosynthetic Diversity.</title>
        <authorList>
            <person name="Kalkreuter E."/>
            <person name="Kautsar S.A."/>
            <person name="Yang D."/>
            <person name="Bader C.D."/>
            <person name="Teijaro C.N."/>
            <person name="Fluegel L."/>
            <person name="Davis C.M."/>
            <person name="Simpson J.R."/>
            <person name="Lauterbach L."/>
            <person name="Steele A.D."/>
            <person name="Gui C."/>
            <person name="Meng S."/>
            <person name="Li G."/>
            <person name="Viehrig K."/>
            <person name="Ye F."/>
            <person name="Su P."/>
            <person name="Kiefer A.F."/>
            <person name="Nichols A."/>
            <person name="Cepeda A.J."/>
            <person name="Yan W."/>
            <person name="Fan B."/>
            <person name="Jiang Y."/>
            <person name="Adhikari A."/>
            <person name="Zheng C.-J."/>
            <person name="Schuster L."/>
            <person name="Cowan T.M."/>
            <person name="Smanski M.J."/>
            <person name="Chevrette M.G."/>
            <person name="De Carvalho L.P.S."/>
            <person name="Shen B."/>
        </authorList>
    </citation>
    <scope>NUCLEOTIDE SEQUENCE [LARGE SCALE GENOMIC DNA]</scope>
    <source>
        <strain evidence="1 2">NPDC021253</strain>
    </source>
</reference>
<sequence>MQNAATPPPSGAQWTISAAGHEAVIVEVGGGLRTYRHDGADYLDGYDLDEICPGGAGQVLAPWPNRIRDGQYSFGGRSLQLTLTEPTRHNAIHGLVNWARWHLVEQADDAVTVGYDLPPHPGYPWGLRLRTRYAVGPDGLLVEHEATNVGDGPCPFGFSIHPYLRLPGVAVDDTSIQVPGRIRVLLDGRLLPVGATPVAGTEYDYTSPRRIGDAVLDVAFGEVTRAADGGSSVILAAPDDAVAVRIWADREFGWWQVFTGDTLSGERHRRSVAVEPMTCPPDAFRSGKDVITLEPGDTWRGAWGIRPGA</sequence>
<keyword evidence="2" id="KW-1185">Reference proteome</keyword>
<proteinExistence type="predicted"/>
<gene>
    <name evidence="1" type="ORF">ACH4OY_16560</name>
</gene>
<dbReference type="SUPFAM" id="SSF74650">
    <property type="entry name" value="Galactose mutarotase-like"/>
    <property type="match status" value="1"/>
</dbReference>
<dbReference type="EMBL" id="JBIRPU010000010">
    <property type="protein sequence ID" value="MFI0794277.1"/>
    <property type="molecule type" value="Genomic_DNA"/>
</dbReference>
<accession>A0ABW7SNH6</accession>
<dbReference type="Pfam" id="PF01263">
    <property type="entry name" value="Aldose_epim"/>
    <property type="match status" value="1"/>
</dbReference>
<protein>
    <submittedName>
        <fullName evidence="1">Aldose 1-epimerase family protein</fullName>
    </submittedName>
</protein>
<organism evidence="1 2">
    <name type="scientific">Micromonospora rubida</name>
    <dbReference type="NCBI Taxonomy" id="2697657"/>
    <lineage>
        <taxon>Bacteria</taxon>
        <taxon>Bacillati</taxon>
        <taxon>Actinomycetota</taxon>
        <taxon>Actinomycetes</taxon>
        <taxon>Micromonosporales</taxon>
        <taxon>Micromonosporaceae</taxon>
        <taxon>Micromonospora</taxon>
    </lineage>
</organism>
<name>A0ABW7SNH6_9ACTN</name>
<evidence type="ECO:0000313" key="1">
    <source>
        <dbReference type="EMBL" id="MFI0794277.1"/>
    </source>
</evidence>
<dbReference type="PANTHER" id="PTHR10091">
    <property type="entry name" value="ALDOSE-1-EPIMERASE"/>
    <property type="match status" value="1"/>
</dbReference>